<gene>
    <name evidence="2" type="ORF">JCM9157_4218</name>
</gene>
<accession>W4R0A6</accession>
<dbReference type="Pfam" id="PF07486">
    <property type="entry name" value="Hydrolase_2"/>
    <property type="match status" value="1"/>
</dbReference>
<dbReference type="PANTHER" id="PTHR33734:SF22">
    <property type="entry name" value="MEMBRANE-BOUND LYTIC MUREIN TRANSGLYCOSYLASE D"/>
    <property type="match status" value="1"/>
</dbReference>
<proteinExistence type="predicted"/>
<sequence length="517" mass="55567">MNTFSHHKIIQSEKGLEIILYVDQHLEEFAFELGAIQERKKQTLEQEAYNYIKAKCANIKVQAVKIMGGTILISTMVLGVFESNVAKAAGTTQNVQQQPYKVQAGDTLWNIASRFNTTVHILRSANQLTTDILQVGQTILVPSSVDTNLGVNIYQVVAGDTLSGIAARYGVSVIALREANQLSTDFLRIGQSLTIPNGVHIPTQQPVTTGQSHQVVNGDTLSGIAARYGTTVNALREANRLTSDIIRIGQTLTIPNGSQPPVQQQPVTTGASHQVVAGDTLSGIAARYGTTVNALREVNRLTNDIIRIGQTLTIPNGQQAPVQQQPVTTGSSSHQVVAGDTLSGIAARYGTTVNALREANGLSNDIIRVGQTLVIPTRSAATPTSTAPTDVVAPVNQAELDWLARIIFCEARGEPVQGQIAVAAVILNRVKSSLFPNSVEGVILERNNGHFQFTPVGTGAIYTANPTTANFDAARRALTGEDPTNGSLYFYNPNRTNDQWIRSRTVSTQIGNHVFAF</sequence>
<keyword evidence="3" id="KW-1185">Reference proteome</keyword>
<dbReference type="InterPro" id="IPR042047">
    <property type="entry name" value="SleB_dom1"/>
</dbReference>
<dbReference type="GO" id="GO:0016787">
    <property type="term" value="F:hydrolase activity"/>
    <property type="evidence" value="ECO:0007669"/>
    <property type="project" value="InterPro"/>
</dbReference>
<dbReference type="RefSeq" id="WP_035667299.1">
    <property type="nucleotide sequence ID" value="NZ_BAUV01000049.1"/>
</dbReference>
<feature type="domain" description="LysM" evidence="1">
    <location>
        <begin position="271"/>
        <end position="314"/>
    </location>
</feature>
<dbReference type="Gene3D" id="3.10.350.10">
    <property type="entry name" value="LysM domain"/>
    <property type="match status" value="5"/>
</dbReference>
<dbReference type="SMART" id="SM00257">
    <property type="entry name" value="LysM"/>
    <property type="match status" value="5"/>
</dbReference>
<feature type="domain" description="LysM" evidence="1">
    <location>
        <begin position="332"/>
        <end position="375"/>
    </location>
</feature>
<comment type="caution">
    <text evidence="2">The sequence shown here is derived from an EMBL/GenBank/DDBJ whole genome shotgun (WGS) entry which is preliminary data.</text>
</comment>
<dbReference type="eggNOG" id="COG3773">
    <property type="taxonomic scope" value="Bacteria"/>
</dbReference>
<dbReference type="Gene3D" id="1.10.10.2520">
    <property type="entry name" value="Cell wall hydrolase SleB, domain 1"/>
    <property type="match status" value="1"/>
</dbReference>
<evidence type="ECO:0000313" key="2">
    <source>
        <dbReference type="EMBL" id="GAE36979.1"/>
    </source>
</evidence>
<dbReference type="CDD" id="cd00118">
    <property type="entry name" value="LysM"/>
    <property type="match status" value="5"/>
</dbReference>
<feature type="domain" description="LysM" evidence="1">
    <location>
        <begin position="98"/>
        <end position="141"/>
    </location>
</feature>
<dbReference type="PANTHER" id="PTHR33734">
    <property type="entry name" value="LYSM DOMAIN-CONTAINING GPI-ANCHORED PROTEIN 2"/>
    <property type="match status" value="1"/>
</dbReference>
<dbReference type="InterPro" id="IPR018392">
    <property type="entry name" value="LysM"/>
</dbReference>
<organism evidence="2 3">
    <name type="scientific">Halalkalibacter akibai (strain ATCC 43226 / DSM 21942 / CIP 109018 / JCM 9157 / 1139)</name>
    <name type="common">Bacillus akibai</name>
    <dbReference type="NCBI Taxonomy" id="1236973"/>
    <lineage>
        <taxon>Bacteria</taxon>
        <taxon>Bacillati</taxon>
        <taxon>Bacillota</taxon>
        <taxon>Bacilli</taxon>
        <taxon>Bacillales</taxon>
        <taxon>Bacillaceae</taxon>
        <taxon>Halalkalibacter</taxon>
    </lineage>
</organism>
<protein>
    <submittedName>
        <fullName evidence="2">Membrane-bound lytic murein transglycosylase D</fullName>
    </submittedName>
</protein>
<dbReference type="GO" id="GO:0008932">
    <property type="term" value="F:lytic endotransglycosylase activity"/>
    <property type="evidence" value="ECO:0007669"/>
    <property type="project" value="TreeGrafter"/>
</dbReference>
<evidence type="ECO:0000313" key="3">
    <source>
        <dbReference type="Proteomes" id="UP000018896"/>
    </source>
</evidence>
<dbReference type="SUPFAM" id="SSF54106">
    <property type="entry name" value="LysM domain"/>
    <property type="match status" value="5"/>
</dbReference>
<dbReference type="Proteomes" id="UP000018896">
    <property type="component" value="Unassembled WGS sequence"/>
</dbReference>
<dbReference type="PROSITE" id="PS51782">
    <property type="entry name" value="LYSM"/>
    <property type="match status" value="5"/>
</dbReference>
<dbReference type="eggNOG" id="COG1388">
    <property type="taxonomic scope" value="Bacteria"/>
</dbReference>
<dbReference type="STRING" id="1236973.JCM9157_4218"/>
<reference evidence="2 3" key="1">
    <citation type="journal article" date="2014" name="Genome Announc.">
        <title>Draft Genome Sequences of Three Alkaliphilic Bacillus Strains, Bacillus wakoensis JCM 9140T, Bacillus akibai JCM 9157T, and Bacillus hemicellulosilyticus JCM 9152T.</title>
        <authorList>
            <person name="Yuki M."/>
            <person name="Oshima K."/>
            <person name="Suda W."/>
            <person name="Oshida Y."/>
            <person name="Kitamura K."/>
            <person name="Iida T."/>
            <person name="Hattori M."/>
            <person name="Ohkuma M."/>
        </authorList>
    </citation>
    <scope>NUCLEOTIDE SEQUENCE [LARGE SCALE GENOMIC DNA]</scope>
    <source>
        <strain evidence="2 3">JCM 9157</strain>
    </source>
</reference>
<dbReference type="AlphaFoldDB" id="W4R0A6"/>
<dbReference type="Pfam" id="PF01476">
    <property type="entry name" value="LysM"/>
    <property type="match status" value="5"/>
</dbReference>
<evidence type="ECO:0000259" key="1">
    <source>
        <dbReference type="PROSITE" id="PS51782"/>
    </source>
</evidence>
<dbReference type="InterPro" id="IPR036779">
    <property type="entry name" value="LysM_dom_sf"/>
</dbReference>
<dbReference type="Gene3D" id="6.20.240.60">
    <property type="match status" value="1"/>
</dbReference>
<feature type="domain" description="LysM" evidence="1">
    <location>
        <begin position="152"/>
        <end position="195"/>
    </location>
</feature>
<dbReference type="InterPro" id="IPR011105">
    <property type="entry name" value="Cell_wall_hydrolase_SleB"/>
</dbReference>
<feature type="domain" description="LysM" evidence="1">
    <location>
        <begin position="211"/>
        <end position="254"/>
    </location>
</feature>
<dbReference type="EMBL" id="BAUV01000049">
    <property type="protein sequence ID" value="GAE36979.1"/>
    <property type="molecule type" value="Genomic_DNA"/>
</dbReference>
<name>W4R0A6_HALA3</name>